<evidence type="ECO:0000256" key="1">
    <source>
        <dbReference type="ARBA" id="ARBA00001974"/>
    </source>
</evidence>
<dbReference type="SUPFAM" id="SSF51905">
    <property type="entry name" value="FAD/NAD(P)-binding domain"/>
    <property type="match status" value="1"/>
</dbReference>
<dbReference type="InterPro" id="IPR010795">
    <property type="entry name" value="Prenylcys_lyase"/>
</dbReference>
<keyword evidence="5" id="KW-0274">FAD</keyword>
<keyword evidence="7" id="KW-0325">Glycoprotein</keyword>
<evidence type="ECO:0000256" key="3">
    <source>
        <dbReference type="ARBA" id="ARBA00022630"/>
    </source>
</evidence>
<dbReference type="GO" id="GO:0030327">
    <property type="term" value="P:prenylated protein catabolic process"/>
    <property type="evidence" value="ECO:0007669"/>
    <property type="project" value="TreeGrafter"/>
</dbReference>
<protein>
    <recommendedName>
        <fullName evidence="8">Prenylcysteine lyase domain-containing protein</fullName>
    </recommendedName>
</protein>
<dbReference type="Proteomes" id="UP000626109">
    <property type="component" value="Unassembled WGS sequence"/>
</dbReference>
<evidence type="ECO:0000256" key="4">
    <source>
        <dbReference type="ARBA" id="ARBA00022729"/>
    </source>
</evidence>
<evidence type="ECO:0000256" key="7">
    <source>
        <dbReference type="ARBA" id="ARBA00023180"/>
    </source>
</evidence>
<proteinExistence type="inferred from homology"/>
<keyword evidence="4" id="KW-0732">Signal</keyword>
<dbReference type="InterPro" id="IPR017046">
    <property type="entry name" value="Prenylcysteine_Oxase1"/>
</dbReference>
<evidence type="ECO:0000256" key="6">
    <source>
        <dbReference type="ARBA" id="ARBA00023002"/>
    </source>
</evidence>
<dbReference type="GO" id="GO:0001735">
    <property type="term" value="F:prenylcysteine oxidase activity"/>
    <property type="evidence" value="ECO:0007669"/>
    <property type="project" value="InterPro"/>
</dbReference>
<evidence type="ECO:0000313" key="10">
    <source>
        <dbReference type="Proteomes" id="UP000626109"/>
    </source>
</evidence>
<dbReference type="EMBL" id="CAJNNW010014173">
    <property type="protein sequence ID" value="CAE8656295.1"/>
    <property type="molecule type" value="Genomic_DNA"/>
</dbReference>
<comment type="cofactor">
    <cofactor evidence="1">
        <name>FAD</name>
        <dbReference type="ChEBI" id="CHEBI:57692"/>
    </cofactor>
</comment>
<dbReference type="InterPro" id="IPR036188">
    <property type="entry name" value="FAD/NAD-bd_sf"/>
</dbReference>
<organism evidence="9 10">
    <name type="scientific">Polarella glacialis</name>
    <name type="common">Dinoflagellate</name>
    <dbReference type="NCBI Taxonomy" id="89957"/>
    <lineage>
        <taxon>Eukaryota</taxon>
        <taxon>Sar</taxon>
        <taxon>Alveolata</taxon>
        <taxon>Dinophyceae</taxon>
        <taxon>Suessiales</taxon>
        <taxon>Suessiaceae</taxon>
        <taxon>Polarella</taxon>
    </lineage>
</organism>
<dbReference type="PANTHER" id="PTHR15944">
    <property type="entry name" value="FARNESYLCYSTEINE LYASE"/>
    <property type="match status" value="1"/>
</dbReference>
<evidence type="ECO:0000256" key="2">
    <source>
        <dbReference type="ARBA" id="ARBA00009967"/>
    </source>
</evidence>
<comment type="caution">
    <text evidence="9">The sequence shown here is derived from an EMBL/GenBank/DDBJ whole genome shotgun (WGS) entry which is preliminary data.</text>
</comment>
<dbReference type="PANTHER" id="PTHR15944:SF0">
    <property type="entry name" value="PRENYLCYSTEINE LYASE DOMAIN-CONTAINING PROTEIN"/>
    <property type="match status" value="1"/>
</dbReference>
<name>A0A813IT16_POLGL</name>
<evidence type="ECO:0000256" key="5">
    <source>
        <dbReference type="ARBA" id="ARBA00022827"/>
    </source>
</evidence>
<comment type="similarity">
    <text evidence="2">Belongs to the prenylcysteine oxidase family.</text>
</comment>
<keyword evidence="3" id="KW-0285">Flavoprotein</keyword>
<accession>A0A813IT16</accession>
<reference evidence="9" key="1">
    <citation type="submission" date="2021-02" db="EMBL/GenBank/DDBJ databases">
        <authorList>
            <person name="Dougan E. K."/>
            <person name="Rhodes N."/>
            <person name="Thang M."/>
            <person name="Chan C."/>
        </authorList>
    </citation>
    <scope>NUCLEOTIDE SEQUENCE</scope>
</reference>
<dbReference type="Pfam" id="PF07156">
    <property type="entry name" value="Prenylcys_lyase"/>
    <property type="match status" value="1"/>
</dbReference>
<sequence length="306" mass="32669">MLKTLGLDSLASISARDWLKDKKLDKRFLEAFVDGVSRVNYGQDSSINAFADSVSLAGAGLVGSLYAVKEGNSRVMSGLLASSGAKLRTQSVAAVRRSATSEGGYEVCTLDGQCEVFTSVVVAASLEFANLTLETGLQPTTPRRPYQVTVATFVLAEGLSAQYFGAASGGTVSADTVTTTSNSSIPFNSVAVHGTSGGRKVYKLFSQEVPPERLLNEMFVNVSNEMKQFVWHAYPILSPRPSADWPPFTLHPASSGDQFQRGGVYYANAMETPVSCMETEAIAAKNVALLVLRDLKRRGAAEAVFV</sequence>
<gene>
    <name evidence="9" type="ORF">PGLA2088_LOCUS12095</name>
</gene>
<feature type="domain" description="Prenylcysteine lyase" evidence="8">
    <location>
        <begin position="2"/>
        <end position="297"/>
    </location>
</feature>
<dbReference type="AlphaFoldDB" id="A0A813IT16"/>
<evidence type="ECO:0000259" key="8">
    <source>
        <dbReference type="Pfam" id="PF07156"/>
    </source>
</evidence>
<dbReference type="GO" id="GO:0030328">
    <property type="term" value="P:prenylcysteine catabolic process"/>
    <property type="evidence" value="ECO:0007669"/>
    <property type="project" value="InterPro"/>
</dbReference>
<keyword evidence="6" id="KW-0560">Oxidoreductase</keyword>
<evidence type="ECO:0000313" key="9">
    <source>
        <dbReference type="EMBL" id="CAE8656295.1"/>
    </source>
</evidence>